<gene>
    <name evidence="2" type="ORF">LSH36_852g01019</name>
</gene>
<feature type="transmembrane region" description="Helical" evidence="1">
    <location>
        <begin position="83"/>
        <end position="107"/>
    </location>
</feature>
<accession>A0AAD9MTK6</accession>
<reference evidence="2" key="1">
    <citation type="journal article" date="2023" name="Mol. Biol. Evol.">
        <title>Third-Generation Sequencing Reveals the Adaptive Role of the Epigenome in Three Deep-Sea Polychaetes.</title>
        <authorList>
            <person name="Perez M."/>
            <person name="Aroh O."/>
            <person name="Sun Y."/>
            <person name="Lan Y."/>
            <person name="Juniper S.K."/>
            <person name="Young C.R."/>
            <person name="Angers B."/>
            <person name="Qian P.Y."/>
        </authorList>
    </citation>
    <scope>NUCLEOTIDE SEQUENCE</scope>
    <source>
        <strain evidence="2">P08H-3</strain>
    </source>
</reference>
<name>A0AAD9MTK6_9ANNE</name>
<evidence type="ECO:0000313" key="2">
    <source>
        <dbReference type="EMBL" id="KAK2143351.1"/>
    </source>
</evidence>
<dbReference type="AlphaFoldDB" id="A0AAD9MTK6"/>
<protein>
    <submittedName>
        <fullName evidence="2">Uncharacterized protein</fullName>
    </submittedName>
</protein>
<organism evidence="2 3">
    <name type="scientific">Paralvinella palmiformis</name>
    <dbReference type="NCBI Taxonomy" id="53620"/>
    <lineage>
        <taxon>Eukaryota</taxon>
        <taxon>Metazoa</taxon>
        <taxon>Spiralia</taxon>
        <taxon>Lophotrochozoa</taxon>
        <taxon>Annelida</taxon>
        <taxon>Polychaeta</taxon>
        <taxon>Sedentaria</taxon>
        <taxon>Canalipalpata</taxon>
        <taxon>Terebellida</taxon>
        <taxon>Terebelliformia</taxon>
        <taxon>Alvinellidae</taxon>
        <taxon>Paralvinella</taxon>
    </lineage>
</organism>
<comment type="caution">
    <text evidence="2">The sequence shown here is derived from an EMBL/GenBank/DDBJ whole genome shotgun (WGS) entry which is preliminary data.</text>
</comment>
<feature type="transmembrane region" description="Helical" evidence="1">
    <location>
        <begin position="12"/>
        <end position="36"/>
    </location>
</feature>
<keyword evidence="1" id="KW-0812">Transmembrane</keyword>
<sequence length="244" mass="27351">MVWKVERVKRCAIGSTVVGLTGVVLLGISFGTTSWLTFPPGHFYLKTHSLFMGLFRDRACVNGQCGTVPETEMRTNTQTDWNIVLALMCTTLSVTLMAAAMNIVIIFMPKKVCTLSAGLFWCLAGVMNMLSVIIFWHLFEHYQHRMSWSYWLSMISTIIFYIIGFMLALFGCCHHWTTRSSIREPEDPIIVAPPPVVAYRSESEAGDGPRYDFTSDPDMQPYAFGGKPYSSTRSGVGGSHTYQI</sequence>
<proteinExistence type="predicted"/>
<dbReference type="Gene3D" id="1.20.140.150">
    <property type="match status" value="1"/>
</dbReference>
<feature type="transmembrane region" description="Helical" evidence="1">
    <location>
        <begin position="119"/>
        <end position="139"/>
    </location>
</feature>
<feature type="transmembrane region" description="Helical" evidence="1">
    <location>
        <begin position="151"/>
        <end position="173"/>
    </location>
</feature>
<dbReference type="Proteomes" id="UP001208570">
    <property type="component" value="Unassembled WGS sequence"/>
</dbReference>
<keyword evidence="1" id="KW-0472">Membrane</keyword>
<keyword evidence="1" id="KW-1133">Transmembrane helix</keyword>
<dbReference type="EMBL" id="JAODUP010000852">
    <property type="protein sequence ID" value="KAK2143351.1"/>
    <property type="molecule type" value="Genomic_DNA"/>
</dbReference>
<evidence type="ECO:0000313" key="3">
    <source>
        <dbReference type="Proteomes" id="UP001208570"/>
    </source>
</evidence>
<keyword evidence="3" id="KW-1185">Reference proteome</keyword>
<evidence type="ECO:0000256" key="1">
    <source>
        <dbReference type="SAM" id="Phobius"/>
    </source>
</evidence>